<gene>
    <name evidence="7" type="ORF">FGD71_038545</name>
</gene>
<evidence type="ECO:0000256" key="2">
    <source>
        <dbReference type="ARBA" id="ARBA00023125"/>
    </source>
</evidence>
<feature type="domain" description="HTH lacI-type" evidence="5">
    <location>
        <begin position="7"/>
        <end position="61"/>
    </location>
</feature>
<dbReference type="SUPFAM" id="SSF47413">
    <property type="entry name" value="lambda repressor-like DNA-binding domains"/>
    <property type="match status" value="1"/>
</dbReference>
<feature type="domain" description="HTH cro/C1-type" evidence="6">
    <location>
        <begin position="8"/>
        <end position="37"/>
    </location>
</feature>
<dbReference type="Gene3D" id="3.40.50.2300">
    <property type="match status" value="2"/>
</dbReference>
<keyword evidence="8" id="KW-1185">Reference proteome</keyword>
<dbReference type="AlphaFoldDB" id="A0A505CZU6"/>
<dbReference type="PANTHER" id="PTHR30146">
    <property type="entry name" value="LACI-RELATED TRANSCRIPTIONAL REPRESSOR"/>
    <property type="match status" value="1"/>
</dbReference>
<evidence type="ECO:0000256" key="3">
    <source>
        <dbReference type="ARBA" id="ARBA00023163"/>
    </source>
</evidence>
<evidence type="ECO:0000256" key="1">
    <source>
        <dbReference type="ARBA" id="ARBA00023015"/>
    </source>
</evidence>
<dbReference type="CDD" id="cd01392">
    <property type="entry name" value="HTH_LacI"/>
    <property type="match status" value="1"/>
</dbReference>
<sequence>MRKAPKPTLAAVAGRAGVSAPTVSKVLNGRTDVSAETRARVVRALEEAGYESPRQRRAARTVAVGPPVVEILIGSLGSGYMTEILDGLLDYAVELGIETVVSKTVASGTSGPSAQRPTPETRARRMVEEGRRGLLVVTPAVRDSQLNAFLRRKIPVVVIDPHNTPSDVVSVGATDWSGGKSATEHLIELGHRRIAFVGGAVTVDCNLARLHGYLAALMAAGIPVDEQYIVNGQFHAEHGVRGLTALLSLGTPPTAIFAANDLIASGILAGARRSGIAIPRDLSVVGFDGSYLAEESVPRLTTVNQPLNAIARAALDSLLRQIKGEPFAAKRTELATKLVVRDSTAPPATTTTCRATGNGRHGHDH</sequence>
<dbReference type="InterPro" id="IPR046335">
    <property type="entry name" value="LacI/GalR-like_sensor"/>
</dbReference>
<accession>A0A505CZU6</accession>
<protein>
    <submittedName>
        <fullName evidence="7">LacI family transcriptional regulator</fullName>
    </submittedName>
</protein>
<dbReference type="InterPro" id="IPR000843">
    <property type="entry name" value="HTH_LacI"/>
</dbReference>
<dbReference type="PROSITE" id="PS50943">
    <property type="entry name" value="HTH_CROC1"/>
    <property type="match status" value="1"/>
</dbReference>
<dbReference type="Pfam" id="PF13377">
    <property type="entry name" value="Peripla_BP_3"/>
    <property type="match status" value="1"/>
</dbReference>
<evidence type="ECO:0000313" key="8">
    <source>
        <dbReference type="Proteomes" id="UP000317378"/>
    </source>
</evidence>
<dbReference type="InterPro" id="IPR010982">
    <property type="entry name" value="Lambda_DNA-bd_dom_sf"/>
</dbReference>
<keyword evidence="1" id="KW-0805">Transcription regulation</keyword>
<comment type="caution">
    <text evidence="7">The sequence shown here is derived from an EMBL/GenBank/DDBJ whole genome shotgun (WGS) entry which is preliminary data.</text>
</comment>
<keyword evidence="3" id="KW-0804">Transcription</keyword>
<dbReference type="SMART" id="SM00354">
    <property type="entry name" value="HTH_LACI"/>
    <property type="match status" value="1"/>
</dbReference>
<evidence type="ECO:0000259" key="6">
    <source>
        <dbReference type="PROSITE" id="PS50943"/>
    </source>
</evidence>
<dbReference type="GO" id="GO:0003700">
    <property type="term" value="F:DNA-binding transcription factor activity"/>
    <property type="evidence" value="ECO:0007669"/>
    <property type="project" value="TreeGrafter"/>
</dbReference>
<dbReference type="SUPFAM" id="SSF53822">
    <property type="entry name" value="Periplasmic binding protein-like I"/>
    <property type="match status" value="1"/>
</dbReference>
<dbReference type="PROSITE" id="PS50932">
    <property type="entry name" value="HTH_LACI_2"/>
    <property type="match status" value="1"/>
</dbReference>
<dbReference type="InterPro" id="IPR001387">
    <property type="entry name" value="Cro/C1-type_HTH"/>
</dbReference>
<dbReference type="Gene3D" id="1.10.260.40">
    <property type="entry name" value="lambda repressor-like DNA-binding domains"/>
    <property type="match status" value="1"/>
</dbReference>
<name>A0A505CZU6_9ACTN</name>
<dbReference type="InterPro" id="IPR028082">
    <property type="entry name" value="Peripla_BP_I"/>
</dbReference>
<dbReference type="Pfam" id="PF00356">
    <property type="entry name" value="LacI"/>
    <property type="match status" value="1"/>
</dbReference>
<feature type="region of interest" description="Disordered" evidence="4">
    <location>
        <begin position="342"/>
        <end position="365"/>
    </location>
</feature>
<evidence type="ECO:0000259" key="5">
    <source>
        <dbReference type="PROSITE" id="PS50932"/>
    </source>
</evidence>
<organism evidence="7 8">
    <name type="scientific">Streptomyces sporangiiformans</name>
    <dbReference type="NCBI Taxonomy" id="2315329"/>
    <lineage>
        <taxon>Bacteria</taxon>
        <taxon>Bacillati</taxon>
        <taxon>Actinomycetota</taxon>
        <taxon>Actinomycetes</taxon>
        <taxon>Kitasatosporales</taxon>
        <taxon>Streptomycetaceae</taxon>
        <taxon>Streptomyces</taxon>
    </lineage>
</organism>
<keyword evidence="2" id="KW-0238">DNA-binding</keyword>
<proteinExistence type="predicted"/>
<dbReference type="GO" id="GO:0000976">
    <property type="term" value="F:transcription cis-regulatory region binding"/>
    <property type="evidence" value="ECO:0007669"/>
    <property type="project" value="TreeGrafter"/>
</dbReference>
<dbReference type="EMBL" id="VCHX02000312">
    <property type="protein sequence ID" value="TPQ17054.1"/>
    <property type="molecule type" value="Genomic_DNA"/>
</dbReference>
<dbReference type="PANTHER" id="PTHR30146:SF153">
    <property type="entry name" value="LACTOSE OPERON REPRESSOR"/>
    <property type="match status" value="1"/>
</dbReference>
<evidence type="ECO:0000313" key="7">
    <source>
        <dbReference type="EMBL" id="TPQ17054.1"/>
    </source>
</evidence>
<dbReference type="Proteomes" id="UP000317378">
    <property type="component" value="Unassembled WGS sequence"/>
</dbReference>
<evidence type="ECO:0000256" key="4">
    <source>
        <dbReference type="SAM" id="MobiDB-lite"/>
    </source>
</evidence>
<reference evidence="7 8" key="1">
    <citation type="submission" date="2019-06" db="EMBL/GenBank/DDBJ databases">
        <title>Streptomyces sporangiiformans sp. nov., a novel actinomycete isolated from soil in Mount Song.</title>
        <authorList>
            <person name="Han L."/>
        </authorList>
    </citation>
    <scope>NUCLEOTIDE SEQUENCE [LARGE SCALE GENOMIC DNA]</scope>
    <source>
        <strain evidence="7 8">NEAU-SSA 1</strain>
    </source>
</reference>
<dbReference type="OrthoDB" id="3227375at2"/>